<sequence length="62" mass="7421">MRDVVEALQRREAEEKVPAIRLEIDYQLVTLHDALQEKDEIVIKETKARLLMLRERLNQFES</sequence>
<name>A0A285NK10_9BACI</name>
<dbReference type="OrthoDB" id="2828299at2"/>
<dbReference type="EMBL" id="OBEK01000002">
    <property type="protein sequence ID" value="SNZ09273.1"/>
    <property type="molecule type" value="Genomic_DNA"/>
</dbReference>
<dbReference type="Proteomes" id="UP000219356">
    <property type="component" value="Unassembled WGS sequence"/>
</dbReference>
<dbReference type="AlphaFoldDB" id="A0A285NK10"/>
<proteinExistence type="predicted"/>
<dbReference type="RefSeq" id="WP_097040209.1">
    <property type="nucleotide sequence ID" value="NZ_OBEK01000002.1"/>
</dbReference>
<accession>A0A285NK10</accession>
<protein>
    <submittedName>
        <fullName evidence="1">Uncharacterized protein</fullName>
    </submittedName>
</protein>
<gene>
    <name evidence="1" type="ORF">SAMN05421503_1160</name>
</gene>
<reference evidence="2" key="1">
    <citation type="submission" date="2017-09" db="EMBL/GenBank/DDBJ databases">
        <authorList>
            <person name="Varghese N."/>
            <person name="Submissions S."/>
        </authorList>
    </citation>
    <scope>NUCLEOTIDE SEQUENCE [LARGE SCALE GENOMIC DNA]</scope>
    <source>
        <strain evidence="2">CGMCC 1.8913</strain>
    </source>
</reference>
<keyword evidence="2" id="KW-1185">Reference proteome</keyword>
<evidence type="ECO:0000313" key="2">
    <source>
        <dbReference type="Proteomes" id="UP000219356"/>
    </source>
</evidence>
<evidence type="ECO:0000313" key="1">
    <source>
        <dbReference type="EMBL" id="SNZ09273.1"/>
    </source>
</evidence>
<organism evidence="1 2">
    <name type="scientific">Terribacillus aidingensis</name>
    <dbReference type="NCBI Taxonomy" id="586416"/>
    <lineage>
        <taxon>Bacteria</taxon>
        <taxon>Bacillati</taxon>
        <taxon>Bacillota</taxon>
        <taxon>Bacilli</taxon>
        <taxon>Bacillales</taxon>
        <taxon>Bacillaceae</taxon>
        <taxon>Terribacillus</taxon>
    </lineage>
</organism>